<dbReference type="Pfam" id="PF10277">
    <property type="entry name" value="Frag1"/>
    <property type="match status" value="1"/>
</dbReference>
<dbReference type="FunFam" id="3.60.10.10:FF:000031">
    <property type="entry name" value="Calcofluor white hypersensitive protein"/>
    <property type="match status" value="1"/>
</dbReference>
<dbReference type="Proteomes" id="UP000033140">
    <property type="component" value="Unassembled WGS sequence"/>
</dbReference>
<dbReference type="Pfam" id="PF23226">
    <property type="entry name" value="Exo_endo_phos_PGAP2IP"/>
    <property type="match status" value="1"/>
</dbReference>
<proteinExistence type="predicted"/>
<feature type="transmembrane region" description="Helical" evidence="1">
    <location>
        <begin position="483"/>
        <end position="501"/>
    </location>
</feature>
<comment type="caution">
    <text evidence="6">The sequence shown here is derived from an EMBL/GenBank/DDBJ whole genome shotgun (WGS) entry which is preliminary data.</text>
</comment>
<feature type="transmembrane region" description="Helical" evidence="1">
    <location>
        <begin position="612"/>
        <end position="632"/>
    </location>
</feature>
<dbReference type="GO" id="GO:0016020">
    <property type="term" value="C:membrane"/>
    <property type="evidence" value="ECO:0007669"/>
    <property type="project" value="GOC"/>
</dbReference>
<feature type="transmembrane region" description="Helical" evidence="1">
    <location>
        <begin position="563"/>
        <end position="581"/>
    </location>
</feature>
<feature type="transmembrane region" description="Helical" evidence="1">
    <location>
        <begin position="680"/>
        <end position="700"/>
    </location>
</feature>
<feature type="transmembrane region" description="Helical" evidence="1">
    <location>
        <begin position="165"/>
        <end position="185"/>
    </location>
</feature>
<dbReference type="InterPro" id="IPR019402">
    <property type="entry name" value="CWH43_N"/>
</dbReference>
<dbReference type="Pfam" id="PF23021">
    <property type="entry name" value="6TM_2nd_PGAP2IP"/>
    <property type="match status" value="1"/>
</dbReference>
<feature type="transmembrane region" description="Helical" evidence="1">
    <location>
        <begin position="366"/>
        <end position="384"/>
    </location>
</feature>
<feature type="transmembrane region" description="Helical" evidence="1">
    <location>
        <begin position="391"/>
        <end position="409"/>
    </location>
</feature>
<feature type="transmembrane region" description="Helical" evidence="1">
    <location>
        <begin position="415"/>
        <end position="439"/>
    </location>
</feature>
<dbReference type="InterPro" id="IPR036691">
    <property type="entry name" value="Endo/exonu/phosph_ase_sf"/>
</dbReference>
<feature type="transmembrane region" description="Helical" evidence="1">
    <location>
        <begin position="339"/>
        <end position="360"/>
    </location>
</feature>
<dbReference type="EMBL" id="BACD03000004">
    <property type="protein sequence ID" value="GAO46436.1"/>
    <property type="molecule type" value="Genomic_DNA"/>
</dbReference>
<dbReference type="OMA" id="CVWYFPL"/>
<dbReference type="STRING" id="698492.A0A0E9N9R0"/>
<reference evidence="6 7" key="3">
    <citation type="journal article" date="2015" name="Genome Announc.">
        <title>Draft Genome Sequence of the Archiascomycetous Yeast Saitoella complicata.</title>
        <authorList>
            <person name="Yamauchi K."/>
            <person name="Kondo S."/>
            <person name="Hamamoto M."/>
            <person name="Takahashi Y."/>
            <person name="Ogura Y."/>
            <person name="Hayashi T."/>
            <person name="Nishida H."/>
        </authorList>
    </citation>
    <scope>NUCLEOTIDE SEQUENCE [LARGE SCALE GENOMIC DNA]</scope>
    <source>
        <strain evidence="6 7">NRRL Y-17804</strain>
    </source>
</reference>
<keyword evidence="7" id="KW-1185">Reference proteome</keyword>
<feature type="transmembrane region" description="Helical" evidence="1">
    <location>
        <begin position="135"/>
        <end position="158"/>
    </location>
</feature>
<feature type="transmembrane region" description="Helical" evidence="1">
    <location>
        <begin position="229"/>
        <end position="246"/>
    </location>
</feature>
<evidence type="ECO:0000313" key="6">
    <source>
        <dbReference type="EMBL" id="GAO46436.1"/>
    </source>
</evidence>
<dbReference type="PANTHER" id="PTHR14859:SF1">
    <property type="entry name" value="PGAP2-INTERACTING PROTEIN"/>
    <property type="match status" value="1"/>
</dbReference>
<feature type="transmembrane region" description="Helical" evidence="1">
    <location>
        <begin position="258"/>
        <end position="280"/>
    </location>
</feature>
<feature type="transmembrane region" description="Helical" evidence="1">
    <location>
        <begin position="644"/>
        <end position="668"/>
    </location>
</feature>
<evidence type="ECO:0008006" key="8">
    <source>
        <dbReference type="Google" id="ProtNLM"/>
    </source>
</evidence>
<dbReference type="GO" id="GO:0006506">
    <property type="term" value="P:GPI anchor biosynthetic process"/>
    <property type="evidence" value="ECO:0007669"/>
    <property type="project" value="TreeGrafter"/>
</dbReference>
<dbReference type="SUPFAM" id="SSF56219">
    <property type="entry name" value="DNase I-like"/>
    <property type="match status" value="1"/>
</dbReference>
<organism evidence="6 7">
    <name type="scientific">Saitoella complicata (strain BCRC 22490 / CBS 7301 / JCM 7358 / NBRC 10748 / NRRL Y-17804)</name>
    <dbReference type="NCBI Taxonomy" id="698492"/>
    <lineage>
        <taxon>Eukaryota</taxon>
        <taxon>Fungi</taxon>
        <taxon>Dikarya</taxon>
        <taxon>Ascomycota</taxon>
        <taxon>Taphrinomycotina</taxon>
        <taxon>Taphrinomycotina incertae sedis</taxon>
        <taxon>Saitoella</taxon>
    </lineage>
</organism>
<feature type="transmembrane region" description="Helical" evidence="1">
    <location>
        <begin position="522"/>
        <end position="543"/>
    </location>
</feature>
<dbReference type="PANTHER" id="PTHR14859">
    <property type="entry name" value="CALCOFLUOR WHITE HYPERSENSITIVE PROTEIN PRECURSOR"/>
    <property type="match status" value="1"/>
</dbReference>
<dbReference type="InterPro" id="IPR057315">
    <property type="entry name" value="Exo_endo_phos_PGAP2IP_C"/>
</dbReference>
<feature type="transmembrane region" description="Helical" evidence="1">
    <location>
        <begin position="588"/>
        <end position="606"/>
    </location>
</feature>
<dbReference type="InterPro" id="IPR053912">
    <property type="entry name" value="PGAP2IP_TM_1nd"/>
</dbReference>
<feature type="transmembrane region" description="Helical" evidence="1">
    <location>
        <begin position="85"/>
        <end position="103"/>
    </location>
</feature>
<dbReference type="InterPro" id="IPR051916">
    <property type="entry name" value="GPI-anchor_lipid_remodeler"/>
</dbReference>
<dbReference type="GO" id="GO:0005783">
    <property type="term" value="C:endoplasmic reticulum"/>
    <property type="evidence" value="ECO:0007669"/>
    <property type="project" value="TreeGrafter"/>
</dbReference>
<reference evidence="6 7" key="1">
    <citation type="journal article" date="2011" name="J. Gen. Appl. Microbiol.">
        <title>Draft genome sequencing of the enigmatic yeast Saitoella complicata.</title>
        <authorList>
            <person name="Nishida H."/>
            <person name="Hamamoto M."/>
            <person name="Sugiyama J."/>
        </authorList>
    </citation>
    <scope>NUCLEOTIDE SEQUENCE [LARGE SCALE GENOMIC DNA]</scope>
    <source>
        <strain evidence="6 7">NRRL Y-17804</strain>
    </source>
</reference>
<feature type="transmembrane region" description="Helical" evidence="1">
    <location>
        <begin position="451"/>
        <end position="471"/>
    </location>
</feature>
<feature type="domain" description="PGAP2IP second transmembrane" evidence="3">
    <location>
        <begin position="522"/>
        <end position="697"/>
    </location>
</feature>
<evidence type="ECO:0000259" key="2">
    <source>
        <dbReference type="Pfam" id="PF10277"/>
    </source>
</evidence>
<keyword evidence="1" id="KW-1133">Transmembrane helix</keyword>
<dbReference type="Gene3D" id="3.60.10.10">
    <property type="entry name" value="Endonuclease/exonuclease/phosphatase"/>
    <property type="match status" value="1"/>
</dbReference>
<keyword evidence="1" id="KW-0812">Transmembrane</keyword>
<evidence type="ECO:0000259" key="4">
    <source>
        <dbReference type="Pfam" id="PF23022"/>
    </source>
</evidence>
<name>A0A0E9N9R0_SAICN</name>
<dbReference type="InterPro" id="IPR053911">
    <property type="entry name" value="PGAP2IP_TM_2nd"/>
</dbReference>
<dbReference type="Pfam" id="PF23022">
    <property type="entry name" value="6TM_1st_PGAP2IP"/>
    <property type="match status" value="1"/>
</dbReference>
<evidence type="ECO:0000256" key="1">
    <source>
        <dbReference type="SAM" id="Phobius"/>
    </source>
</evidence>
<gene>
    <name evidence="6" type="ORF">G7K_0667-t1</name>
</gene>
<evidence type="ECO:0000313" key="7">
    <source>
        <dbReference type="Proteomes" id="UP000033140"/>
    </source>
</evidence>
<feature type="transmembrane region" description="Helical" evidence="1">
    <location>
        <begin position="197"/>
        <end position="217"/>
    </location>
</feature>
<evidence type="ECO:0000259" key="3">
    <source>
        <dbReference type="Pfam" id="PF23021"/>
    </source>
</evidence>
<feature type="transmembrane region" description="Helical" evidence="1">
    <location>
        <begin position="721"/>
        <end position="742"/>
    </location>
</feature>
<accession>A0A0E9N9R0</accession>
<dbReference type="AlphaFoldDB" id="A0A0E9N9R0"/>
<evidence type="ECO:0000259" key="5">
    <source>
        <dbReference type="Pfam" id="PF23226"/>
    </source>
</evidence>
<dbReference type="GO" id="GO:0031505">
    <property type="term" value="P:fungal-type cell wall organization"/>
    <property type="evidence" value="ECO:0007669"/>
    <property type="project" value="TreeGrafter"/>
</dbReference>
<keyword evidence="1" id="KW-0472">Membrane</keyword>
<feature type="domain" description="CWH43-like N-terminal" evidence="2">
    <location>
        <begin position="76"/>
        <end position="284"/>
    </location>
</feature>
<feature type="domain" description="PGAP2IP C-terminal nuclease-like" evidence="5">
    <location>
        <begin position="754"/>
        <end position="980"/>
    </location>
</feature>
<sequence length="1012" mass="112925">MTSYNKTDLLRLCDSPGHTAPHRPLRELDARFRSSQHHTSLDDPAIDQPQAELLATMSSSRVDKNGVGITLLSASGKWVAHAHTALAYTAFVGCLLTAIALHYKKIVKNEFYGYPEEWFPSVSATIGDWFPERNLFQVLIAVTSGPRFALIGLWYLLTSHRNTKLPAIVACVGLLRTITCGGWVYITSSDNHDWHDIFMISYLLLTIPWSFGVMAVSPVNPRAMKLRKRMAACFYGVIVPLVYFFIQHKVHRVPGAYTIYAFLEWSLILFDVGFDSITALDFDTFELRVVDVAGKSAGKPETKGARSAEVEKVKKEKGYVYAQTNAFSKNEALDFVADCYHGFVFWTTLTSLGVCVWYFPLWNMGISGYEAMLVTTLAPVFLGIGPFRRIIAANPGVFHLLSLIAIVSYRIENPAHRLMCVGAGVALTTSTWCAIFQSLRGKDGEMERMSTAWGIGLVMSNVVKYACFSNNPLWPIMNGKTGGWNKTGIVLAVLACVRTIVRQRRVGEQTTVLEGKKKQEKTGSVFFAACGLAGLLFALQSLLSDSTTMILWVWDGFPVRGPLAVPHGAVTMIAMSVGIILSTLSNGFGRNWVFYTIACISTFFLHKVPGWFGYYGALILTVYLMSLIPEFFRSAATVNKPGRTFGLAWLFYCLFVLAHVWVVAYEFVPGGPLLRERTDLVLTFMMGFIGLGVYNATTLHGQSKQAQAKVQPMKASNRSPAYGKSVLSILCAAAIAIAYLRFPTYDFKPYHPEEKLFTAGIWTIHFGLDNDMWASEIRMRDAIRDLELDVIGLLESDNQRIIMGNRDLTQRVAEELGMYADYGPGPNKHTWGAALLSKFPILNSTHHLLPSPRGELAPAIHATLDVYGTWVDIIVSHNGQEENPEDRFQQTTELARIMREDSDRPLVFLGYVVTKPHEGNYPILIDDAHMHDIEPEDWDRWCEYVAFRGVKRVGYARVSRGTITDTEIQTGKFVVVDADAEGGMEAVPSYRRVGEVWPAILWVSFLFLSART</sequence>
<feature type="domain" description="PGAP2IP first transmembrane" evidence="4">
    <location>
        <begin position="343"/>
        <end position="497"/>
    </location>
</feature>
<protein>
    <recommendedName>
        <fullName evidence="8">Calcofluor white hypersensitive protein</fullName>
    </recommendedName>
</protein>
<reference evidence="6 7" key="2">
    <citation type="journal article" date="2014" name="J. Gen. Appl. Microbiol.">
        <title>The early diverging ascomycetous budding yeast Saitoella complicata has three histone deacetylases belonging to the Clr6, Hos2, and Rpd3 lineages.</title>
        <authorList>
            <person name="Nishida H."/>
            <person name="Matsumoto T."/>
            <person name="Kondo S."/>
            <person name="Hamamoto M."/>
            <person name="Yoshikawa H."/>
        </authorList>
    </citation>
    <scope>NUCLEOTIDE SEQUENCE [LARGE SCALE GENOMIC DNA]</scope>
    <source>
        <strain evidence="6 7">NRRL Y-17804</strain>
    </source>
</reference>